<dbReference type="SUPFAM" id="SSF52799">
    <property type="entry name" value="(Phosphotyrosine protein) phosphatases II"/>
    <property type="match status" value="1"/>
</dbReference>
<feature type="compositionally biased region" description="Low complexity" evidence="2">
    <location>
        <begin position="25"/>
        <end position="54"/>
    </location>
</feature>
<comment type="caution">
    <text evidence="5">The sequence shown here is derived from an EMBL/GenBank/DDBJ whole genome shotgun (WGS) entry which is preliminary data.</text>
</comment>
<proteinExistence type="inferred from homology"/>
<dbReference type="PANTHER" id="PTHR19134">
    <property type="entry name" value="RECEPTOR-TYPE TYROSINE-PROTEIN PHOSPHATASE"/>
    <property type="match status" value="1"/>
</dbReference>
<feature type="compositionally biased region" description="Basic residues" evidence="2">
    <location>
        <begin position="1"/>
        <end position="13"/>
    </location>
</feature>
<dbReference type="STRING" id="2594813.A0A395MU03"/>
<gene>
    <name evidence="5" type="ORF">FIE12Z_4307</name>
</gene>
<dbReference type="InterPro" id="IPR029021">
    <property type="entry name" value="Prot-tyrosine_phosphatase-like"/>
</dbReference>
<dbReference type="Proteomes" id="UP000265631">
    <property type="component" value="Unassembled WGS sequence"/>
</dbReference>
<dbReference type="CDD" id="cd18533">
    <property type="entry name" value="PTP_fungal"/>
    <property type="match status" value="1"/>
</dbReference>
<feature type="compositionally biased region" description="Basic residues" evidence="2">
    <location>
        <begin position="57"/>
        <end position="74"/>
    </location>
</feature>
<feature type="region of interest" description="Disordered" evidence="2">
    <location>
        <begin position="447"/>
        <end position="469"/>
    </location>
</feature>
<feature type="compositionally biased region" description="Pro residues" evidence="2">
    <location>
        <begin position="82"/>
        <end position="92"/>
    </location>
</feature>
<feature type="region of interest" description="Disordered" evidence="2">
    <location>
        <begin position="1"/>
        <end position="117"/>
    </location>
</feature>
<dbReference type="PANTHER" id="PTHR19134:SF449">
    <property type="entry name" value="TYROSINE-PROTEIN PHOSPHATASE 1"/>
    <property type="match status" value="1"/>
</dbReference>
<reference evidence="5 6" key="1">
    <citation type="journal article" date="2018" name="PLoS Pathog.">
        <title>Evolution of structural diversity of trichothecenes, a family of toxins produced by plant pathogenic and entomopathogenic fungi.</title>
        <authorList>
            <person name="Proctor R.H."/>
            <person name="McCormick S.P."/>
            <person name="Kim H.S."/>
            <person name="Cardoza R.E."/>
            <person name="Stanley A.M."/>
            <person name="Lindo L."/>
            <person name="Kelly A."/>
            <person name="Brown D.W."/>
            <person name="Lee T."/>
            <person name="Vaughan M.M."/>
            <person name="Alexander N.J."/>
            <person name="Busman M."/>
            <person name="Gutierrez S."/>
        </authorList>
    </citation>
    <scope>NUCLEOTIDE SEQUENCE [LARGE SCALE GENOMIC DNA]</scope>
    <source>
        <strain evidence="5 6">NRRL 13405</strain>
    </source>
</reference>
<evidence type="ECO:0008006" key="7">
    <source>
        <dbReference type="Google" id="ProtNLM"/>
    </source>
</evidence>
<protein>
    <recommendedName>
        <fullName evidence="7">Protein-tyrosine phosphatase 2</fullName>
    </recommendedName>
</protein>
<feature type="domain" description="Tyrosine specific protein phosphatases" evidence="4">
    <location>
        <begin position="343"/>
        <end position="426"/>
    </location>
</feature>
<dbReference type="InterPro" id="IPR000387">
    <property type="entry name" value="Tyr_Pase_dom"/>
</dbReference>
<keyword evidence="6" id="KW-1185">Reference proteome</keyword>
<evidence type="ECO:0000259" key="4">
    <source>
        <dbReference type="PROSITE" id="PS50056"/>
    </source>
</evidence>
<dbReference type="PROSITE" id="PS00383">
    <property type="entry name" value="TYR_PHOSPHATASE_1"/>
    <property type="match status" value="1"/>
</dbReference>
<dbReference type="OrthoDB" id="10253954at2759"/>
<name>A0A395MU03_9HYPO</name>
<dbReference type="Gene3D" id="3.90.190.10">
    <property type="entry name" value="Protein tyrosine phosphatase superfamily"/>
    <property type="match status" value="1"/>
</dbReference>
<sequence>MDRIPKFRRKPKKPTIETSVERSSSDTADSIASSELQAANLQLQLQQGQQPQPQKTKFSKRAAFKNFRLRSSAKRARDSPPAELPSSPPPPAVVSHDGVKSRPVTAEDDVPGNNHGAQPRIPAFLESSLQNIDFKFQELQWAERERVQEGTRNEADQDFKWGTFKQVDVQEKGAMDRYVNIKPWNHNRIKLQVPEQELDYVNASEITVPSVSDPDTEPLRYIAMQGPTIPSIDYVWRMIAEQMASPAVIVQLTTMAEGGVVKCHQYFPDDEEQPTWTLNEHDAWNDNWQAQVTYDSYEELAEGAIEKRKLLMRLNDEEEPRVVWHLLYRRWPDFGVPELEDLDGFFELMQLSRELSAPTNPRIIHCSAGVGRTGTFITLEHLMRELELGTFENYDEPDEGPDLIFETVDLLREQRVGMVQGRPQLLFIYQVMRKLWQDKYGVDEEGNEPAAKRLEVGDPFVDGSAPAST</sequence>
<evidence type="ECO:0000256" key="2">
    <source>
        <dbReference type="SAM" id="MobiDB-lite"/>
    </source>
</evidence>
<evidence type="ECO:0000256" key="1">
    <source>
        <dbReference type="ARBA" id="ARBA00009649"/>
    </source>
</evidence>
<dbReference type="InterPro" id="IPR016130">
    <property type="entry name" value="Tyr_Pase_AS"/>
</dbReference>
<dbReference type="PROSITE" id="PS50055">
    <property type="entry name" value="TYR_PHOSPHATASE_PTP"/>
    <property type="match status" value="1"/>
</dbReference>
<dbReference type="InterPro" id="IPR003595">
    <property type="entry name" value="Tyr_Pase_cat"/>
</dbReference>
<dbReference type="GO" id="GO:0004725">
    <property type="term" value="F:protein tyrosine phosphatase activity"/>
    <property type="evidence" value="ECO:0007669"/>
    <property type="project" value="InterPro"/>
</dbReference>
<dbReference type="AlphaFoldDB" id="A0A395MU03"/>
<dbReference type="PROSITE" id="PS50056">
    <property type="entry name" value="TYR_PHOSPHATASE_2"/>
    <property type="match status" value="1"/>
</dbReference>
<evidence type="ECO:0000259" key="3">
    <source>
        <dbReference type="PROSITE" id="PS50055"/>
    </source>
</evidence>
<dbReference type="SMART" id="SM00404">
    <property type="entry name" value="PTPc_motif"/>
    <property type="match status" value="1"/>
</dbReference>
<dbReference type="Pfam" id="PF00102">
    <property type="entry name" value="Y_phosphatase"/>
    <property type="match status" value="1"/>
</dbReference>
<evidence type="ECO:0000313" key="5">
    <source>
        <dbReference type="EMBL" id="RFN51428.1"/>
    </source>
</evidence>
<dbReference type="PRINTS" id="PR00700">
    <property type="entry name" value="PRTYPHPHTASE"/>
</dbReference>
<organism evidence="5 6">
    <name type="scientific">Fusarium flagelliforme</name>
    <dbReference type="NCBI Taxonomy" id="2675880"/>
    <lineage>
        <taxon>Eukaryota</taxon>
        <taxon>Fungi</taxon>
        <taxon>Dikarya</taxon>
        <taxon>Ascomycota</taxon>
        <taxon>Pezizomycotina</taxon>
        <taxon>Sordariomycetes</taxon>
        <taxon>Hypocreomycetidae</taxon>
        <taxon>Hypocreales</taxon>
        <taxon>Nectriaceae</taxon>
        <taxon>Fusarium</taxon>
        <taxon>Fusarium incarnatum-equiseti species complex</taxon>
    </lineage>
</organism>
<dbReference type="SMART" id="SM00194">
    <property type="entry name" value="PTPc"/>
    <property type="match status" value="1"/>
</dbReference>
<feature type="domain" description="Tyrosine-protein phosphatase" evidence="3">
    <location>
        <begin position="176"/>
        <end position="435"/>
    </location>
</feature>
<accession>A0A395MU03</accession>
<comment type="similarity">
    <text evidence="1">Belongs to the protein-tyrosine phosphatase family. Non-receptor class subfamily.</text>
</comment>
<dbReference type="InterPro" id="IPR050348">
    <property type="entry name" value="Protein-Tyr_Phosphatase"/>
</dbReference>
<dbReference type="EMBL" id="PXXK01000103">
    <property type="protein sequence ID" value="RFN51428.1"/>
    <property type="molecule type" value="Genomic_DNA"/>
</dbReference>
<evidence type="ECO:0000313" key="6">
    <source>
        <dbReference type="Proteomes" id="UP000265631"/>
    </source>
</evidence>
<dbReference type="InterPro" id="IPR000242">
    <property type="entry name" value="PTP_cat"/>
</dbReference>